<protein>
    <submittedName>
        <fullName evidence="1">Uncharacterized protein</fullName>
    </submittedName>
</protein>
<organism evidence="1">
    <name type="scientific">marine sediment metagenome</name>
    <dbReference type="NCBI Taxonomy" id="412755"/>
    <lineage>
        <taxon>unclassified sequences</taxon>
        <taxon>metagenomes</taxon>
        <taxon>ecological metagenomes</taxon>
    </lineage>
</organism>
<proteinExistence type="predicted"/>
<reference evidence="1" key="1">
    <citation type="journal article" date="2014" name="Front. Microbiol.">
        <title>High frequency of phylogenetically diverse reductive dehalogenase-homologous genes in deep subseafloor sedimentary metagenomes.</title>
        <authorList>
            <person name="Kawai M."/>
            <person name="Futagami T."/>
            <person name="Toyoda A."/>
            <person name="Takaki Y."/>
            <person name="Nishi S."/>
            <person name="Hori S."/>
            <person name="Arai W."/>
            <person name="Tsubouchi T."/>
            <person name="Morono Y."/>
            <person name="Uchiyama I."/>
            <person name="Ito T."/>
            <person name="Fujiyama A."/>
            <person name="Inagaki F."/>
            <person name="Takami H."/>
        </authorList>
    </citation>
    <scope>NUCLEOTIDE SEQUENCE</scope>
    <source>
        <strain evidence="1">Expedition CK06-06</strain>
    </source>
</reference>
<sequence>KSKKEKKDEIMRLLQKGVTQGNCMDIVKRCDEIHKPVARAKIIGFLRCMPDTAIDLQGIENTLFRRDIETGKSLKEIRDDIAHGEISEDDFETVAALGHRLVDAQHISKKIILCSINCAEQLDQLIKQSKNV</sequence>
<accession>X1DPE9</accession>
<dbReference type="AlphaFoldDB" id="X1DPE9"/>
<feature type="non-terminal residue" evidence="1">
    <location>
        <position position="1"/>
    </location>
</feature>
<dbReference type="EMBL" id="BART01021276">
    <property type="protein sequence ID" value="GAG98306.1"/>
    <property type="molecule type" value="Genomic_DNA"/>
</dbReference>
<comment type="caution">
    <text evidence="1">The sequence shown here is derived from an EMBL/GenBank/DDBJ whole genome shotgun (WGS) entry which is preliminary data.</text>
</comment>
<name>X1DPE9_9ZZZZ</name>
<gene>
    <name evidence="1" type="ORF">S01H4_39305</name>
</gene>
<evidence type="ECO:0000313" key="1">
    <source>
        <dbReference type="EMBL" id="GAG98306.1"/>
    </source>
</evidence>